<evidence type="ECO:0000256" key="2">
    <source>
        <dbReference type="ARBA" id="ARBA00001974"/>
    </source>
</evidence>
<evidence type="ECO:0000256" key="9">
    <source>
        <dbReference type="ARBA" id="ARBA00034078"/>
    </source>
</evidence>
<evidence type="ECO:0000256" key="4">
    <source>
        <dbReference type="ARBA" id="ARBA00022714"/>
    </source>
</evidence>
<proteinExistence type="inferred from homology"/>
<comment type="similarity">
    <text evidence="3">Belongs to the xanthine dehydrogenase family.</text>
</comment>
<evidence type="ECO:0000313" key="12">
    <source>
        <dbReference type="Proteomes" id="UP000322873"/>
    </source>
</evidence>
<dbReference type="InterPro" id="IPR016208">
    <property type="entry name" value="Ald_Oxase/xanthine_DH-like"/>
</dbReference>
<dbReference type="FunFam" id="3.30.365.10:FF:000004">
    <property type="entry name" value="Xanthine dehydrogenase oxidase"/>
    <property type="match status" value="1"/>
</dbReference>
<evidence type="ECO:0000256" key="5">
    <source>
        <dbReference type="ARBA" id="ARBA00022723"/>
    </source>
</evidence>
<dbReference type="GO" id="GO:0051537">
    <property type="term" value="F:2 iron, 2 sulfur cluster binding"/>
    <property type="evidence" value="ECO:0007669"/>
    <property type="project" value="UniProtKB-KW"/>
</dbReference>
<dbReference type="AlphaFoldDB" id="A0A5M9JQM6"/>
<dbReference type="Proteomes" id="UP000322873">
    <property type="component" value="Unassembled WGS sequence"/>
</dbReference>
<evidence type="ECO:0000259" key="10">
    <source>
        <dbReference type="Pfam" id="PF20256"/>
    </source>
</evidence>
<evidence type="ECO:0000256" key="1">
    <source>
        <dbReference type="ARBA" id="ARBA00001924"/>
    </source>
</evidence>
<keyword evidence="8" id="KW-0411">Iron-sulfur</keyword>
<keyword evidence="12" id="KW-1185">Reference proteome</keyword>
<evidence type="ECO:0000256" key="7">
    <source>
        <dbReference type="ARBA" id="ARBA00023004"/>
    </source>
</evidence>
<dbReference type="VEuPathDB" id="FungiDB:MFRU_011g00120"/>
<dbReference type="GO" id="GO:0016491">
    <property type="term" value="F:oxidoreductase activity"/>
    <property type="evidence" value="ECO:0007669"/>
    <property type="project" value="UniProtKB-KW"/>
</dbReference>
<keyword evidence="6" id="KW-0560">Oxidoreductase</keyword>
<evidence type="ECO:0000256" key="3">
    <source>
        <dbReference type="ARBA" id="ARBA00006849"/>
    </source>
</evidence>
<dbReference type="Gene3D" id="3.30.365.10">
    <property type="entry name" value="Aldehyde oxidase/xanthine dehydrogenase, molybdopterin binding domain"/>
    <property type="match status" value="2"/>
</dbReference>
<dbReference type="InterPro" id="IPR037165">
    <property type="entry name" value="AldOxase/xan_DH_Mopterin-bd_sf"/>
</dbReference>
<keyword evidence="4" id="KW-0001">2Fe-2S</keyword>
<organism evidence="11 12">
    <name type="scientific">Monilinia fructicola</name>
    <name type="common">Brown rot fungus</name>
    <name type="synonym">Ciboria fructicola</name>
    <dbReference type="NCBI Taxonomy" id="38448"/>
    <lineage>
        <taxon>Eukaryota</taxon>
        <taxon>Fungi</taxon>
        <taxon>Dikarya</taxon>
        <taxon>Ascomycota</taxon>
        <taxon>Pezizomycotina</taxon>
        <taxon>Leotiomycetes</taxon>
        <taxon>Helotiales</taxon>
        <taxon>Sclerotiniaceae</taxon>
        <taxon>Monilinia</taxon>
    </lineage>
</organism>
<name>A0A5M9JQM6_MONFR</name>
<gene>
    <name evidence="11" type="ORF">EYC84_000336</name>
</gene>
<feature type="domain" description="Aldehyde oxidase/xanthine dehydrogenase second molybdopterin binding" evidence="10">
    <location>
        <begin position="58"/>
        <end position="305"/>
    </location>
</feature>
<evidence type="ECO:0000256" key="8">
    <source>
        <dbReference type="ARBA" id="ARBA00023014"/>
    </source>
</evidence>
<evidence type="ECO:0000256" key="6">
    <source>
        <dbReference type="ARBA" id="ARBA00023002"/>
    </source>
</evidence>
<dbReference type="FunFam" id="3.30.365.10:FF:000002">
    <property type="entry name" value="Xanthine dehydrogenase oxidase"/>
    <property type="match status" value="1"/>
</dbReference>
<comment type="cofactor">
    <cofactor evidence="1">
        <name>Mo-molybdopterin</name>
        <dbReference type="ChEBI" id="CHEBI:71302"/>
    </cofactor>
</comment>
<dbReference type="InterPro" id="IPR046867">
    <property type="entry name" value="AldOxase/xan_DH_MoCoBD2"/>
</dbReference>
<keyword evidence="5" id="KW-0479">Metal-binding</keyword>
<accession>A0A5M9JQM6</accession>
<dbReference type="EMBL" id="VICG01000006">
    <property type="protein sequence ID" value="KAA8570960.1"/>
    <property type="molecule type" value="Genomic_DNA"/>
</dbReference>
<comment type="cofactor">
    <cofactor evidence="9">
        <name>[2Fe-2S] cluster</name>
        <dbReference type="ChEBI" id="CHEBI:190135"/>
    </cofactor>
</comment>
<protein>
    <recommendedName>
        <fullName evidence="10">Aldehyde oxidase/xanthine dehydrogenase second molybdopterin binding domain-containing protein</fullName>
    </recommendedName>
</protein>
<dbReference type="GO" id="GO:0005506">
    <property type="term" value="F:iron ion binding"/>
    <property type="evidence" value="ECO:0007669"/>
    <property type="project" value="InterPro"/>
</dbReference>
<reference evidence="11 12" key="1">
    <citation type="submission" date="2019-06" db="EMBL/GenBank/DDBJ databases">
        <title>Genome Sequence of the Brown Rot Fungal Pathogen Monilinia fructicola.</title>
        <authorList>
            <person name="De Miccolis Angelini R.M."/>
            <person name="Landi L."/>
            <person name="Abate D."/>
            <person name="Pollastro S."/>
            <person name="Romanazzi G."/>
            <person name="Faretra F."/>
        </authorList>
    </citation>
    <scope>NUCLEOTIDE SEQUENCE [LARGE SCALE GENOMIC DNA]</scope>
    <source>
        <strain evidence="11 12">Mfrc123</strain>
    </source>
</reference>
<comment type="cofactor">
    <cofactor evidence="2">
        <name>FAD</name>
        <dbReference type="ChEBI" id="CHEBI:57692"/>
    </cofactor>
</comment>
<dbReference type="PANTHER" id="PTHR45444:SF3">
    <property type="entry name" value="XANTHINE DEHYDROGENASE"/>
    <property type="match status" value="1"/>
</dbReference>
<sequence length="416" mass="45409">MNSDSEISTNKEIIHHFSKLLTKTGISRFFWTKSKLKQTTINVSSKSKTTTKNTNIVNVAYLFSLPNSVFSFATAIHLNQASASIKIYADGSILLNHGGTEMGQGLYTKMAQICAQELGVPISSIFTQDTSSYQTANASPTAASSGSDLNGMAVMDACQQINARLSPYREAMGKDACMKDLAHAAYRDRVHLSASGFWKMPRIGYEWGVYDKEKVKDMYYYFTQGVAVSEVELDVLTGHHTILCTDILMDIGRSINPAIDYGQIEGAYVQGLGLFTMEESLWTREGQLFTKGPGTYKIPGFSDIPQQFNVSFLKDEEGKGKMWQGLKSVQSSKGVGEPPLFLGAGVFFALRMAVESARRDNGLGVSDGGGVEGQNAWNLDSPATVEKLRMAVGDVISEMGRVEKNDGENSFFVSVA</sequence>
<evidence type="ECO:0000313" key="11">
    <source>
        <dbReference type="EMBL" id="KAA8570960.1"/>
    </source>
</evidence>
<dbReference type="Pfam" id="PF20256">
    <property type="entry name" value="MoCoBD_2"/>
    <property type="match status" value="1"/>
</dbReference>
<dbReference type="PANTHER" id="PTHR45444">
    <property type="entry name" value="XANTHINE DEHYDROGENASE"/>
    <property type="match status" value="1"/>
</dbReference>
<comment type="caution">
    <text evidence="11">The sequence shown here is derived from an EMBL/GenBank/DDBJ whole genome shotgun (WGS) entry which is preliminary data.</text>
</comment>
<dbReference type="SUPFAM" id="SSF56003">
    <property type="entry name" value="Molybdenum cofactor-binding domain"/>
    <property type="match status" value="1"/>
</dbReference>
<keyword evidence="7" id="KW-0408">Iron</keyword>